<gene>
    <name evidence="2" type="ORF">GCM10022380_05100</name>
</gene>
<organism evidence="2 3">
    <name type="scientific">Amycolatopsis tucumanensis</name>
    <dbReference type="NCBI Taxonomy" id="401106"/>
    <lineage>
        <taxon>Bacteria</taxon>
        <taxon>Bacillati</taxon>
        <taxon>Actinomycetota</taxon>
        <taxon>Actinomycetes</taxon>
        <taxon>Pseudonocardiales</taxon>
        <taxon>Pseudonocardiaceae</taxon>
        <taxon>Amycolatopsis</taxon>
    </lineage>
</organism>
<evidence type="ECO:0000313" key="2">
    <source>
        <dbReference type="EMBL" id="GAA3791508.1"/>
    </source>
</evidence>
<dbReference type="EMBL" id="BAABCM010000001">
    <property type="protein sequence ID" value="GAA3791508.1"/>
    <property type="molecule type" value="Genomic_DNA"/>
</dbReference>
<evidence type="ECO:0000313" key="3">
    <source>
        <dbReference type="Proteomes" id="UP001501624"/>
    </source>
</evidence>
<feature type="region of interest" description="Disordered" evidence="1">
    <location>
        <begin position="1"/>
        <end position="30"/>
    </location>
</feature>
<keyword evidence="3" id="KW-1185">Reference proteome</keyword>
<evidence type="ECO:0000256" key="1">
    <source>
        <dbReference type="SAM" id="MobiDB-lite"/>
    </source>
</evidence>
<sequence length="80" mass="8950">MTTRLDHRTSTPLPTSWQRRPNALEAPTTPRVPEPAQLYALLALTLGLHGPVAVGDRCQICAEAWPCEPVRQAYRLREGF</sequence>
<feature type="compositionally biased region" description="Polar residues" evidence="1">
    <location>
        <begin position="10"/>
        <end position="19"/>
    </location>
</feature>
<dbReference type="Proteomes" id="UP001501624">
    <property type="component" value="Unassembled WGS sequence"/>
</dbReference>
<name>A0ABP7HGM6_9PSEU</name>
<reference evidence="3" key="1">
    <citation type="journal article" date="2019" name="Int. J. Syst. Evol. Microbiol.">
        <title>The Global Catalogue of Microorganisms (GCM) 10K type strain sequencing project: providing services to taxonomists for standard genome sequencing and annotation.</title>
        <authorList>
            <consortium name="The Broad Institute Genomics Platform"/>
            <consortium name="The Broad Institute Genome Sequencing Center for Infectious Disease"/>
            <person name="Wu L."/>
            <person name="Ma J."/>
        </authorList>
    </citation>
    <scope>NUCLEOTIDE SEQUENCE [LARGE SCALE GENOMIC DNA]</scope>
    <source>
        <strain evidence="3">JCM 17017</strain>
    </source>
</reference>
<proteinExistence type="predicted"/>
<accession>A0ABP7HGM6</accession>
<protein>
    <submittedName>
        <fullName evidence="2">Uncharacterized protein</fullName>
    </submittedName>
</protein>
<comment type="caution">
    <text evidence="2">The sequence shown here is derived from an EMBL/GenBank/DDBJ whole genome shotgun (WGS) entry which is preliminary data.</text>
</comment>